<dbReference type="InterPro" id="IPR027414">
    <property type="entry name" value="GH95_N_dom"/>
</dbReference>
<evidence type="ECO:0000259" key="1">
    <source>
        <dbReference type="Pfam" id="PF14498"/>
    </source>
</evidence>
<proteinExistence type="predicted"/>
<dbReference type="PANTHER" id="PTHR31084">
    <property type="entry name" value="ALPHA-L-FUCOSIDASE 2"/>
    <property type="match status" value="1"/>
</dbReference>
<evidence type="ECO:0000259" key="2">
    <source>
        <dbReference type="Pfam" id="PF22124"/>
    </source>
</evidence>
<dbReference type="RefSeq" id="WP_156352576.1">
    <property type="nucleotide sequence ID" value="NZ_CACRST010000007.1"/>
</dbReference>
<dbReference type="PANTHER" id="PTHR31084:SF0">
    <property type="entry name" value="ALPHA-L-FUCOSIDASE 2"/>
    <property type="match status" value="1"/>
</dbReference>
<dbReference type="InterPro" id="IPR012341">
    <property type="entry name" value="6hp_glycosidase-like_sf"/>
</dbReference>
<dbReference type="SUPFAM" id="SSF48208">
    <property type="entry name" value="Six-hairpin glycosidases"/>
    <property type="match status" value="1"/>
</dbReference>
<dbReference type="Pfam" id="PF14498">
    <property type="entry name" value="Glyco_hyd_65N_2"/>
    <property type="match status" value="1"/>
</dbReference>
<dbReference type="Gene3D" id="1.50.10.10">
    <property type="match status" value="1"/>
</dbReference>
<dbReference type="Pfam" id="PF22124">
    <property type="entry name" value="Glyco_hydro_95_cat"/>
    <property type="match status" value="1"/>
</dbReference>
<evidence type="ECO:0000313" key="3">
    <source>
        <dbReference type="EMBL" id="VYS79631.1"/>
    </source>
</evidence>
<dbReference type="GO" id="GO:0004560">
    <property type="term" value="F:alpha-L-fucosidase activity"/>
    <property type="evidence" value="ECO:0007669"/>
    <property type="project" value="TreeGrafter"/>
</dbReference>
<dbReference type="Gene3D" id="2.70.98.50">
    <property type="entry name" value="putative glycoside hydrolase family protein from bacillus halodurans"/>
    <property type="match status" value="1"/>
</dbReference>
<gene>
    <name evidence="3" type="ORF">BGLFYP119_00620</name>
</gene>
<dbReference type="InterPro" id="IPR054363">
    <property type="entry name" value="GH95_cat"/>
</dbReference>
<reference evidence="3" key="1">
    <citation type="submission" date="2019-11" db="EMBL/GenBank/DDBJ databases">
        <authorList>
            <person name="Feng L."/>
        </authorList>
    </citation>
    <scope>NUCLEOTIDE SEQUENCE</scope>
    <source>
        <strain evidence="3">BgluceraseaLFYP119</strain>
    </source>
</reference>
<dbReference type="EMBL" id="CACRST010000007">
    <property type="protein sequence ID" value="VYS79631.1"/>
    <property type="molecule type" value="Genomic_DNA"/>
</dbReference>
<dbReference type="InterPro" id="IPR008928">
    <property type="entry name" value="6-hairpin_glycosidase_sf"/>
</dbReference>
<dbReference type="AlphaFoldDB" id="A0A6N2RHQ6"/>
<sequence length="736" mass="85467">MNITYNWKESISRWDEAVPLGNGRCGCLCWGSPKEIRFSLDRTDLWDRTILWEQNEEFAWENLVKLAKAGNTEKIREIFDAPYYYPSPTKLTAGRILLHFAGIEGEVESELNIEEARAEMRFGNSEETVKISSWIHAVEQLGIIEVEAAETSFSAELKNPEFGEIGTEKEYVYCKEKREISQGNLKDLKYPPVIKKQEGELQWFCQPVNDEFSYGVILGIRRVRNVTRLVWKIASSDDGRDWIEQGKKDVLYGLSAGNEFFDSHKQWWKNYWEKSCLCIPDKFVEKQWYMTNYLFASTSRKGGVPMPLQGVWTADEGTLPPWKGDYHNDLNTELSYTHYLKANHLEEGECFLDFLWKLLDEGRHFAKDFYGAEGCCLPGTMTIDGKPLGGWPMYSLSPSNQMWLAHAFGEYYRYTGDPLFLRERAYPYMRETGIFIKSLLEESEDGYLVLPVSSSPEIHDDTEESWLTPVSNYDLALMINLFESLEKLAHELEDPEEMKWHDIRRRLPDLSINENKVLMLSPDESLEESHRHFSNAMAVAPLGLIEYEGNGKEIIDAVIADYERLGTAQWVGYTFAWMAHLYAVQQNGEKAAEYLRIFWENFCGCNGFHLNGDFRKKGYSEFTYRPFTLEGNMFSADALQEMLFQMKNGKIRLFPAVPKKWTEESISFGNLRGEKGILCSAKIERGWKLSWDIYAEFPIFVQIEYGDAFCKEKMLDSKERWKETVFLNDLLCKRNE</sequence>
<dbReference type="GO" id="GO:0005975">
    <property type="term" value="P:carbohydrate metabolic process"/>
    <property type="evidence" value="ECO:0007669"/>
    <property type="project" value="InterPro"/>
</dbReference>
<organism evidence="3">
    <name type="scientific">Blautia glucerasea</name>
    <dbReference type="NCBI Taxonomy" id="536633"/>
    <lineage>
        <taxon>Bacteria</taxon>
        <taxon>Bacillati</taxon>
        <taxon>Bacillota</taxon>
        <taxon>Clostridia</taxon>
        <taxon>Lachnospirales</taxon>
        <taxon>Lachnospiraceae</taxon>
        <taxon>Blautia</taxon>
    </lineage>
</organism>
<accession>A0A6N2RHQ6</accession>
<feature type="domain" description="Glycosyl hydrolase family 95 catalytic" evidence="2">
    <location>
        <begin position="284"/>
        <end position="643"/>
    </location>
</feature>
<protein>
    <submittedName>
        <fullName evidence="3">Uncharacterized protein</fullName>
    </submittedName>
</protein>
<name>A0A6N2RHQ6_9FIRM</name>
<feature type="domain" description="Glycosyl hydrolase family 95 N-terminal" evidence="1">
    <location>
        <begin position="12"/>
        <end position="168"/>
    </location>
</feature>